<evidence type="ECO:0000313" key="4">
    <source>
        <dbReference type="Proteomes" id="UP000236163"/>
    </source>
</evidence>
<gene>
    <name evidence="3" type="ORF">RK55_021930</name>
</gene>
<dbReference type="Proteomes" id="UP000236163">
    <property type="component" value="Unassembled WGS sequence"/>
</dbReference>
<dbReference type="Pfam" id="PF01531">
    <property type="entry name" value="Glyco_transf_11"/>
    <property type="match status" value="1"/>
</dbReference>
<dbReference type="AlphaFoldDB" id="A0A2K0JJT7"/>
<name>A0A2K0JJT7_SALHO</name>
<dbReference type="GO" id="GO:0008107">
    <property type="term" value="F:galactoside 2-alpha-L-fucosyltransferase activity"/>
    <property type="evidence" value="ECO:0007669"/>
    <property type="project" value="InterPro"/>
</dbReference>
<dbReference type="CDD" id="cd11301">
    <property type="entry name" value="Fut1_Fut2_like"/>
    <property type="match status" value="1"/>
</dbReference>
<organism evidence="3 4">
    <name type="scientific">Salmonella enterica subsp. houtenae serovar 50:g,z51:-</name>
    <dbReference type="NCBI Taxonomy" id="1173947"/>
    <lineage>
        <taxon>Bacteria</taxon>
        <taxon>Pseudomonadati</taxon>
        <taxon>Pseudomonadota</taxon>
        <taxon>Gammaproteobacteria</taxon>
        <taxon>Enterobacterales</taxon>
        <taxon>Enterobacteriaceae</taxon>
        <taxon>Salmonella</taxon>
    </lineage>
</organism>
<keyword evidence="2 3" id="KW-0808">Transferase</keyword>
<dbReference type="GO" id="GO:0005975">
    <property type="term" value="P:carbohydrate metabolic process"/>
    <property type="evidence" value="ECO:0007669"/>
    <property type="project" value="InterPro"/>
</dbReference>
<evidence type="ECO:0000256" key="1">
    <source>
        <dbReference type="ARBA" id="ARBA00022676"/>
    </source>
</evidence>
<evidence type="ECO:0000256" key="2">
    <source>
        <dbReference type="ARBA" id="ARBA00022679"/>
    </source>
</evidence>
<protein>
    <submittedName>
        <fullName evidence="3">Alpha-1,2-fucosyltransferase</fullName>
    </submittedName>
</protein>
<dbReference type="Gene3D" id="3.40.50.11350">
    <property type="match status" value="1"/>
</dbReference>
<dbReference type="GO" id="GO:0016020">
    <property type="term" value="C:membrane"/>
    <property type="evidence" value="ECO:0007669"/>
    <property type="project" value="InterPro"/>
</dbReference>
<proteinExistence type="predicted"/>
<sequence>MKIVVIRLAGGLGNQLFQYAMGYAEAKEQNCQLKIDLRGYKKYHLHGGYRLNNLKIKPAMLTKREMLYFPNILVRAINRYPRLSLYLKRFESEYFPVKNKEHSKSIEFIGFWQNEQYFKRYKNELRKIFTPVNLSSDVLKLKERIQGQNSIALHIRRGDYISNHEAMNTHGVCSLNYYISSVSYVKRMVANISFFVFSDDIQWCKENAREIFNSDDEVHYVEGNSQEVDMWLMSAAKHHIIANSSFSWWGAWLARDANNMTIAPIPWFDKKELSGFDPCPESWIRIKK</sequence>
<dbReference type="InterPro" id="IPR002516">
    <property type="entry name" value="Glyco_trans_11"/>
</dbReference>
<comment type="caution">
    <text evidence="3">The sequence shown here is derived from an EMBL/GenBank/DDBJ whole genome shotgun (WGS) entry which is preliminary data.</text>
</comment>
<reference evidence="4" key="1">
    <citation type="submission" date="2017-12" db="EMBL/GenBank/DDBJ databases">
        <title>FDA dAtabase for Regulatory Grade micrObial Sequences (FDA-ARGOS): Supporting development and validation of Infectious Disease Dx tests.</title>
        <authorList>
            <person name="Sichtig H."/>
            <person name="Tallon L."/>
            <person name="Sadzewicz L."/>
            <person name="Sengamalay N."/>
            <person name="Nagaraj S."/>
            <person name="Vavikolanu K."/>
            <person name="Aluvathingal J."/>
            <person name="Nadendla S."/>
            <person name="Pirone D.C."/>
            <person name="Hoffman M."/>
            <person name="Muruvanda T."/>
            <person name="Allard M."/>
            <person name="Evans P."/>
        </authorList>
    </citation>
    <scope>NUCLEOTIDE SEQUENCE [LARGE SCALE GENOMIC DNA]</scope>
    <source>
        <strain evidence="4">FDAARGOS_55</strain>
    </source>
</reference>
<dbReference type="EMBL" id="JWSP02000004">
    <property type="protein sequence ID" value="PNO35549.1"/>
    <property type="molecule type" value="Genomic_DNA"/>
</dbReference>
<evidence type="ECO:0000313" key="3">
    <source>
        <dbReference type="EMBL" id="PNO35549.1"/>
    </source>
</evidence>
<accession>A0A2K0JJT7</accession>
<dbReference type="PANTHER" id="PTHR11927:SF9">
    <property type="entry name" value="L-FUCOSYLTRANSFERASE"/>
    <property type="match status" value="1"/>
</dbReference>
<keyword evidence="1 3" id="KW-0328">Glycosyltransferase</keyword>
<dbReference type="PANTHER" id="PTHR11927">
    <property type="entry name" value="GALACTOSIDE 2-L-FUCOSYLTRANSFERASE"/>
    <property type="match status" value="1"/>
</dbReference>